<comment type="caution">
    <text evidence="2">The sequence shown here is derived from an EMBL/GenBank/DDBJ whole genome shotgun (WGS) entry which is preliminary data.</text>
</comment>
<accession>A0A2T0TJ06</accession>
<dbReference type="Pfam" id="PF18480">
    <property type="entry name" value="DUF5615"/>
    <property type="match status" value="1"/>
</dbReference>
<protein>
    <recommendedName>
        <fullName evidence="1">DUF5615 domain-containing protein</fullName>
    </recommendedName>
</protein>
<dbReference type="OrthoDB" id="9806751at2"/>
<organism evidence="2 3">
    <name type="scientific">Spirosoma oryzae</name>
    <dbReference type="NCBI Taxonomy" id="1469603"/>
    <lineage>
        <taxon>Bacteria</taxon>
        <taxon>Pseudomonadati</taxon>
        <taxon>Bacteroidota</taxon>
        <taxon>Cytophagia</taxon>
        <taxon>Cytophagales</taxon>
        <taxon>Cytophagaceae</taxon>
        <taxon>Spirosoma</taxon>
    </lineage>
</organism>
<dbReference type="RefSeq" id="WP_106136431.1">
    <property type="nucleotide sequence ID" value="NZ_PVTE01000002.1"/>
</dbReference>
<name>A0A2T0TJ06_9BACT</name>
<keyword evidence="3" id="KW-1185">Reference proteome</keyword>
<dbReference type="AlphaFoldDB" id="A0A2T0TJ06"/>
<evidence type="ECO:0000313" key="2">
    <source>
        <dbReference type="EMBL" id="PRY45591.1"/>
    </source>
</evidence>
<feature type="domain" description="DUF5615" evidence="1">
    <location>
        <begin position="2"/>
        <end position="107"/>
    </location>
</feature>
<evidence type="ECO:0000313" key="3">
    <source>
        <dbReference type="Proteomes" id="UP000238375"/>
    </source>
</evidence>
<sequence length="117" mass="13600">MIIADENIDHALIRAIRERGIDVYSINESNSGIRDEEVIFLSRVPARIILTEDKDFGEWVFAHNVRGISVVFLRYQFKETETMKQLLIKLLTERVDDLTGNFTTVTPQKIRIRPIEP</sequence>
<dbReference type="EMBL" id="PVTE01000002">
    <property type="protein sequence ID" value="PRY45591.1"/>
    <property type="molecule type" value="Genomic_DNA"/>
</dbReference>
<reference evidence="2 3" key="1">
    <citation type="submission" date="2018-03" db="EMBL/GenBank/DDBJ databases">
        <title>Genomic Encyclopedia of Archaeal and Bacterial Type Strains, Phase II (KMG-II): from individual species to whole genera.</title>
        <authorList>
            <person name="Goeker M."/>
        </authorList>
    </citation>
    <scope>NUCLEOTIDE SEQUENCE [LARGE SCALE GENOMIC DNA]</scope>
    <source>
        <strain evidence="2 3">DSM 28354</strain>
    </source>
</reference>
<dbReference type="InterPro" id="IPR041049">
    <property type="entry name" value="DUF5615"/>
</dbReference>
<evidence type="ECO:0000259" key="1">
    <source>
        <dbReference type="Pfam" id="PF18480"/>
    </source>
</evidence>
<gene>
    <name evidence="2" type="ORF">CLV58_102341</name>
</gene>
<dbReference type="Proteomes" id="UP000238375">
    <property type="component" value="Unassembled WGS sequence"/>
</dbReference>
<proteinExistence type="predicted"/>